<dbReference type="Proteomes" id="UP000235005">
    <property type="component" value="Unassembled WGS sequence"/>
</dbReference>
<accession>A0A2N5WYA0</accession>
<gene>
    <name evidence="1" type="ORF">C0039_18205</name>
</gene>
<dbReference type="RefSeq" id="WP_101518886.1">
    <property type="nucleotide sequence ID" value="NZ_PKUS01000034.1"/>
</dbReference>
<name>A0A2N5WYA0_9GAMM</name>
<dbReference type="EMBL" id="PKUS01000034">
    <property type="protein sequence ID" value="PLW67207.1"/>
    <property type="molecule type" value="Genomic_DNA"/>
</dbReference>
<proteinExistence type="predicted"/>
<dbReference type="OrthoDB" id="5296902at2"/>
<reference evidence="1 2" key="1">
    <citation type="submission" date="2018-01" db="EMBL/GenBank/DDBJ databases">
        <title>The draft genome sequence of Halioglobus lutimaris HF004.</title>
        <authorList>
            <person name="Du Z.-J."/>
            <person name="Shi M.-J."/>
        </authorList>
    </citation>
    <scope>NUCLEOTIDE SEQUENCE [LARGE SCALE GENOMIC DNA]</scope>
    <source>
        <strain evidence="1 2">HF004</strain>
    </source>
</reference>
<sequence>MIEEQLLTVIFSDEIKDDIVDSLIAMEALSGFSLSRIDGYSRQHSQYDVKEQVAGYRQMWRAEVVHRVEQQVALLRSLEETARASHLRYWVTPLSASGTLGAAQEVP</sequence>
<comment type="caution">
    <text evidence="1">The sequence shown here is derived from an EMBL/GenBank/DDBJ whole genome shotgun (WGS) entry which is preliminary data.</text>
</comment>
<dbReference type="AlphaFoldDB" id="A0A2N5WYA0"/>
<dbReference type="Gene3D" id="3.30.70.120">
    <property type="match status" value="1"/>
</dbReference>
<evidence type="ECO:0000313" key="1">
    <source>
        <dbReference type="EMBL" id="PLW67207.1"/>
    </source>
</evidence>
<keyword evidence="2" id="KW-1185">Reference proteome</keyword>
<dbReference type="Pfam" id="PF11582">
    <property type="entry name" value="DUF3240"/>
    <property type="match status" value="1"/>
</dbReference>
<protein>
    <submittedName>
        <fullName evidence="1">DUF3240 domain-containing protein</fullName>
    </submittedName>
</protein>
<dbReference type="InterPro" id="IPR015867">
    <property type="entry name" value="N-reg_PII/ATP_PRibTrfase_C"/>
</dbReference>
<organism evidence="1 2">
    <name type="scientific">Pseudohalioglobus lutimaris</name>
    <dbReference type="NCBI Taxonomy" id="1737061"/>
    <lineage>
        <taxon>Bacteria</taxon>
        <taxon>Pseudomonadati</taxon>
        <taxon>Pseudomonadota</taxon>
        <taxon>Gammaproteobacteria</taxon>
        <taxon>Cellvibrionales</taxon>
        <taxon>Halieaceae</taxon>
        <taxon>Pseudohalioglobus</taxon>
    </lineage>
</organism>
<dbReference type="InterPro" id="IPR021634">
    <property type="entry name" value="DUF3240"/>
</dbReference>
<evidence type="ECO:0000313" key="2">
    <source>
        <dbReference type="Proteomes" id="UP000235005"/>
    </source>
</evidence>